<comment type="cofactor">
    <cofactor evidence="1">
        <name>Zn(2+)</name>
        <dbReference type="ChEBI" id="CHEBI:29105"/>
    </cofactor>
</comment>
<evidence type="ECO:0000259" key="5">
    <source>
        <dbReference type="Pfam" id="PF00107"/>
    </source>
</evidence>
<dbReference type="PANTHER" id="PTHR42813">
    <property type="entry name" value="ZINC-TYPE ALCOHOL DEHYDROGENASE-LIKE"/>
    <property type="match status" value="1"/>
</dbReference>
<sequence>MAAVLPSPITWVEYAPHPTNKMKAARWMGTRDVEVGLVPKPMITDPSDAIVQITHCTISGSDIHLYEGELNDTMKKGDILGQEAIGIVEEVGSEVKSLKPGDRVLILPVIACGKCDYCLRQEFSLCDITNPSSEMEGLYGHRLSGILGYSRLCGGYPGDQAEYCRVPNADLTCVKAPRDIDARKILGLTNVVTTAWHALELAEVQTGDVVGVWGCGPVGISAQRLAKLRGAKKVYAMDRDPQRLRHAEVFGMVPVDIREHPEVGDYILSIQPQGLDRAIEASGFRSTVQSPYAALRAMGLERDSSDTMGAIIKATRKGGNVALVGDLFFTTHDFPIGPLMQKALTVRGGQSWPQRVSLKPIFIISLVVKVPVIHSLTQYHPFLLELVVQGKLDPSWMFTYEDEFENIADHYQKFAQHEVPGGLKVCLVTAFGRSERMQSNSDMPVDHGESSGDSSEA</sequence>
<comment type="caution">
    <text evidence="7">The sequence shown here is derived from an EMBL/GenBank/DDBJ whole genome shotgun (WGS) entry which is preliminary data.</text>
</comment>
<evidence type="ECO:0000256" key="4">
    <source>
        <dbReference type="SAM" id="MobiDB-lite"/>
    </source>
</evidence>
<evidence type="ECO:0000256" key="2">
    <source>
        <dbReference type="ARBA" id="ARBA00022723"/>
    </source>
</evidence>
<name>A0AAD6GW28_9EURO</name>
<dbReference type="PANTHER" id="PTHR42813:SF1">
    <property type="entry name" value="DEHYDROGENASE, PUTATIVE (AFU_ORTHOLOGUE AFUA_5G03930)-RELATED"/>
    <property type="match status" value="1"/>
</dbReference>
<proteinExistence type="predicted"/>
<dbReference type="Pfam" id="PF00107">
    <property type="entry name" value="ADH_zinc_N"/>
    <property type="match status" value="1"/>
</dbReference>
<evidence type="ECO:0000259" key="6">
    <source>
        <dbReference type="Pfam" id="PF08240"/>
    </source>
</evidence>
<dbReference type="EMBL" id="JAQJAC010000003">
    <property type="protein sequence ID" value="KAJ5591377.1"/>
    <property type="molecule type" value="Genomic_DNA"/>
</dbReference>
<reference evidence="7 8" key="1">
    <citation type="journal article" date="2023" name="IMA Fungus">
        <title>Comparative genomic study of the Penicillium genus elucidates a diverse pangenome and 15 lateral gene transfer events.</title>
        <authorList>
            <person name="Petersen C."/>
            <person name="Sorensen T."/>
            <person name="Nielsen M.R."/>
            <person name="Sondergaard T.E."/>
            <person name="Sorensen J.L."/>
            <person name="Fitzpatrick D.A."/>
            <person name="Frisvad J.C."/>
            <person name="Nielsen K.L."/>
        </authorList>
    </citation>
    <scope>NUCLEOTIDE SEQUENCE [LARGE SCALE GENOMIC DNA]</scope>
    <source>
        <strain evidence="7 8">IBT 29057</strain>
    </source>
</reference>
<evidence type="ECO:0000256" key="3">
    <source>
        <dbReference type="ARBA" id="ARBA00022833"/>
    </source>
</evidence>
<dbReference type="Gene3D" id="3.40.50.720">
    <property type="entry name" value="NAD(P)-binding Rossmann-like Domain"/>
    <property type="match status" value="1"/>
</dbReference>
<dbReference type="CDD" id="cd08283">
    <property type="entry name" value="FDH_like_1"/>
    <property type="match status" value="1"/>
</dbReference>
<dbReference type="InterPro" id="IPR011032">
    <property type="entry name" value="GroES-like_sf"/>
</dbReference>
<dbReference type="InterPro" id="IPR013154">
    <property type="entry name" value="ADH-like_N"/>
</dbReference>
<gene>
    <name evidence="7" type="ORF">N7450_005349</name>
</gene>
<evidence type="ECO:0000256" key="1">
    <source>
        <dbReference type="ARBA" id="ARBA00001947"/>
    </source>
</evidence>
<feature type="region of interest" description="Disordered" evidence="4">
    <location>
        <begin position="438"/>
        <end position="457"/>
    </location>
</feature>
<evidence type="ECO:0000313" key="8">
    <source>
        <dbReference type="Proteomes" id="UP001216150"/>
    </source>
</evidence>
<dbReference type="InterPro" id="IPR013149">
    <property type="entry name" value="ADH-like_C"/>
</dbReference>
<keyword evidence="8" id="KW-1185">Reference proteome</keyword>
<protein>
    <submittedName>
        <fullName evidence="7">Formaldehyde dehydrogenase</fullName>
    </submittedName>
</protein>
<keyword evidence="3" id="KW-0862">Zinc</keyword>
<dbReference type="AlphaFoldDB" id="A0AAD6GW28"/>
<dbReference type="Pfam" id="PF08240">
    <property type="entry name" value="ADH_N"/>
    <property type="match status" value="1"/>
</dbReference>
<accession>A0AAD6GW28</accession>
<keyword evidence="2" id="KW-0479">Metal-binding</keyword>
<dbReference type="GO" id="GO:0046872">
    <property type="term" value="F:metal ion binding"/>
    <property type="evidence" value="ECO:0007669"/>
    <property type="project" value="UniProtKB-KW"/>
</dbReference>
<organism evidence="7 8">
    <name type="scientific">Penicillium hetheringtonii</name>
    <dbReference type="NCBI Taxonomy" id="911720"/>
    <lineage>
        <taxon>Eukaryota</taxon>
        <taxon>Fungi</taxon>
        <taxon>Dikarya</taxon>
        <taxon>Ascomycota</taxon>
        <taxon>Pezizomycotina</taxon>
        <taxon>Eurotiomycetes</taxon>
        <taxon>Eurotiomycetidae</taxon>
        <taxon>Eurotiales</taxon>
        <taxon>Aspergillaceae</taxon>
        <taxon>Penicillium</taxon>
    </lineage>
</organism>
<dbReference type="Proteomes" id="UP001216150">
    <property type="component" value="Unassembled WGS sequence"/>
</dbReference>
<feature type="domain" description="Alcohol dehydrogenase-like C-terminal" evidence="5">
    <location>
        <begin position="217"/>
        <end position="299"/>
    </location>
</feature>
<feature type="domain" description="Alcohol dehydrogenase-like N-terminal" evidence="6">
    <location>
        <begin position="46"/>
        <end position="176"/>
    </location>
</feature>
<evidence type="ECO:0000313" key="7">
    <source>
        <dbReference type="EMBL" id="KAJ5591377.1"/>
    </source>
</evidence>
<dbReference type="SUPFAM" id="SSF51735">
    <property type="entry name" value="NAD(P)-binding Rossmann-fold domains"/>
    <property type="match status" value="1"/>
</dbReference>
<dbReference type="SUPFAM" id="SSF50129">
    <property type="entry name" value="GroES-like"/>
    <property type="match status" value="1"/>
</dbReference>
<dbReference type="Gene3D" id="3.90.180.10">
    <property type="entry name" value="Medium-chain alcohol dehydrogenases, catalytic domain"/>
    <property type="match status" value="1"/>
</dbReference>
<dbReference type="InterPro" id="IPR036291">
    <property type="entry name" value="NAD(P)-bd_dom_sf"/>
</dbReference>